<accession>A0A8J7SGF3</accession>
<comment type="caution">
    <text evidence="2">The sequence shown here is derived from an EMBL/GenBank/DDBJ whole genome shotgun (WGS) entry which is preliminary data.</text>
</comment>
<keyword evidence="3" id="KW-1185">Reference proteome</keyword>
<evidence type="ECO:0000313" key="2">
    <source>
        <dbReference type="EMBL" id="MBK1790080.1"/>
    </source>
</evidence>
<evidence type="ECO:0000313" key="3">
    <source>
        <dbReference type="Proteomes" id="UP000624703"/>
    </source>
</evidence>
<dbReference type="InterPro" id="IPR018711">
    <property type="entry name" value="NAGPA"/>
</dbReference>
<protein>
    <submittedName>
        <fullName evidence="2">Phosphodiester glycosidase family protein</fullName>
    </submittedName>
</protein>
<proteinExistence type="predicted"/>
<organism evidence="2 3">
    <name type="scientific">Persicirhabdus sediminis</name>
    <dbReference type="NCBI Taxonomy" id="454144"/>
    <lineage>
        <taxon>Bacteria</taxon>
        <taxon>Pseudomonadati</taxon>
        <taxon>Verrucomicrobiota</taxon>
        <taxon>Verrucomicrobiia</taxon>
        <taxon>Verrucomicrobiales</taxon>
        <taxon>Verrucomicrobiaceae</taxon>
        <taxon>Persicirhabdus</taxon>
    </lineage>
</organism>
<dbReference type="EMBL" id="JAENIM010000016">
    <property type="protein sequence ID" value="MBK1790080.1"/>
    <property type="molecule type" value="Genomic_DNA"/>
</dbReference>
<evidence type="ECO:0000259" key="1">
    <source>
        <dbReference type="Pfam" id="PF09992"/>
    </source>
</evidence>
<dbReference type="Pfam" id="PF09992">
    <property type="entry name" value="NAGPA"/>
    <property type="match status" value="1"/>
</dbReference>
<keyword evidence="2" id="KW-0378">Hydrolase</keyword>
<dbReference type="AlphaFoldDB" id="A0A8J7SGF3"/>
<dbReference type="GO" id="GO:0016798">
    <property type="term" value="F:hydrolase activity, acting on glycosyl bonds"/>
    <property type="evidence" value="ECO:0007669"/>
    <property type="project" value="UniProtKB-KW"/>
</dbReference>
<sequence>MNLHCLPLTLVAMTMALSSSFGQHLALELPVGYNGSQRTVHFFSFDSRKHDILIIDQEGISKQKYANLRIAMAKRNCIAGCNGASATASGSHEGLAVCDGKVISNTFSTANEQCAILATDGTNVRLEPSKEYLQSPLKNPEQLLQSGPLLISDGKTSAKLNAHSYKRRTFIIHDGGNKWAIAYSPACTLKTLAYTLSNHAKIPFKVETAVVLGEGSASGFWTKSQLAQPLYLRELRRSRSFIGIAEK</sequence>
<gene>
    <name evidence="2" type="ORF">JIN82_02800</name>
</gene>
<feature type="domain" description="Phosphodiester glycosidase" evidence="1">
    <location>
        <begin position="76"/>
        <end position="231"/>
    </location>
</feature>
<reference evidence="2" key="1">
    <citation type="submission" date="2021-01" db="EMBL/GenBank/DDBJ databases">
        <title>Modified the classification status of verrucomicrobia.</title>
        <authorList>
            <person name="Feng X."/>
        </authorList>
    </citation>
    <scope>NUCLEOTIDE SEQUENCE</scope>
    <source>
        <strain evidence="2">_KCTC 22039</strain>
    </source>
</reference>
<dbReference type="Proteomes" id="UP000624703">
    <property type="component" value="Unassembled WGS sequence"/>
</dbReference>
<keyword evidence="2" id="KW-0326">Glycosidase</keyword>
<name>A0A8J7SGF3_9BACT</name>
<dbReference type="RefSeq" id="WP_200310119.1">
    <property type="nucleotide sequence ID" value="NZ_JAENIM010000016.1"/>
</dbReference>